<evidence type="ECO:0000313" key="3">
    <source>
        <dbReference type="Proteomes" id="UP000595564"/>
    </source>
</evidence>
<evidence type="ECO:0000313" key="2">
    <source>
        <dbReference type="EMBL" id="BBB33550.1"/>
    </source>
</evidence>
<name>A0A7R6SZB5_9BACT</name>
<feature type="transmembrane region" description="Helical" evidence="1">
    <location>
        <begin position="12"/>
        <end position="37"/>
    </location>
</feature>
<dbReference type="RefSeq" id="WP_201327861.1">
    <property type="nucleotide sequence ID" value="NZ_AP017470.1"/>
</dbReference>
<keyword evidence="1" id="KW-0812">Transmembrane</keyword>
<dbReference type="KEGG" id="thyd:TTHT_2114"/>
<dbReference type="InterPro" id="IPR045584">
    <property type="entry name" value="Pilin-like"/>
</dbReference>
<keyword evidence="1" id="KW-1133">Transmembrane helix</keyword>
<sequence length="130" mass="14132">MKSNRGFSMIELMIAAAIFAFAMLAIAGMSYTSVYLVSSSNSRFTATTLASSVIEQARNHGQAWASSLDGDVKYFDEVGNEIDSQGGQMGVVFRRTITTQTLGTGTLMKVKVTWTERGEVKNVIQSAIIY</sequence>
<keyword evidence="1" id="KW-0472">Membrane</keyword>
<dbReference type="Pfam" id="PF07963">
    <property type="entry name" value="N_methyl"/>
    <property type="match status" value="1"/>
</dbReference>
<reference evidence="2 3" key="1">
    <citation type="journal article" date="2012" name="Extremophiles">
        <title>Thermotomaculum hydrothermale gen. nov., sp. nov., a novel heterotrophic thermophile within the phylum Acidobacteria from a deep-sea hydrothermal vent chimney in the Southern Okinawa Trough.</title>
        <authorList>
            <person name="Izumi H."/>
            <person name="Nunoura T."/>
            <person name="Miyazaki M."/>
            <person name="Mino S."/>
            <person name="Toki T."/>
            <person name="Takai K."/>
            <person name="Sako Y."/>
            <person name="Sawabe T."/>
            <person name="Nakagawa S."/>
        </authorList>
    </citation>
    <scope>NUCLEOTIDE SEQUENCE [LARGE SCALE GENOMIC DNA]</scope>
    <source>
        <strain evidence="2 3">AC55</strain>
    </source>
</reference>
<dbReference type="AlphaFoldDB" id="A0A7R6SZB5"/>
<dbReference type="NCBIfam" id="TIGR02532">
    <property type="entry name" value="IV_pilin_GFxxxE"/>
    <property type="match status" value="1"/>
</dbReference>
<dbReference type="Proteomes" id="UP000595564">
    <property type="component" value="Chromosome"/>
</dbReference>
<evidence type="ECO:0000256" key="1">
    <source>
        <dbReference type="SAM" id="Phobius"/>
    </source>
</evidence>
<accession>A0A7R6SZB5</accession>
<organism evidence="2 3">
    <name type="scientific">Thermotomaculum hydrothermale</name>
    <dbReference type="NCBI Taxonomy" id="981385"/>
    <lineage>
        <taxon>Bacteria</taxon>
        <taxon>Pseudomonadati</taxon>
        <taxon>Acidobacteriota</taxon>
        <taxon>Holophagae</taxon>
        <taxon>Thermotomaculales</taxon>
        <taxon>Thermotomaculaceae</taxon>
        <taxon>Thermotomaculum</taxon>
    </lineage>
</organism>
<dbReference type="InterPro" id="IPR012902">
    <property type="entry name" value="N_methyl_site"/>
</dbReference>
<protein>
    <recommendedName>
        <fullName evidence="4">Prepilin-type N-terminal cleavage/methylation domain-containing protein</fullName>
    </recommendedName>
</protein>
<evidence type="ECO:0008006" key="4">
    <source>
        <dbReference type="Google" id="ProtNLM"/>
    </source>
</evidence>
<gene>
    <name evidence="2" type="ORF">TTHT_2114</name>
</gene>
<proteinExistence type="predicted"/>
<dbReference type="EMBL" id="AP017470">
    <property type="protein sequence ID" value="BBB33550.1"/>
    <property type="molecule type" value="Genomic_DNA"/>
</dbReference>
<keyword evidence="3" id="KW-1185">Reference proteome</keyword>
<dbReference type="SUPFAM" id="SSF54523">
    <property type="entry name" value="Pili subunits"/>
    <property type="match status" value="1"/>
</dbReference>